<dbReference type="EMBL" id="BGPR01002702">
    <property type="protein sequence ID" value="GBM77675.1"/>
    <property type="molecule type" value="Genomic_DNA"/>
</dbReference>
<dbReference type="AlphaFoldDB" id="A0A4Y2IJ29"/>
<dbReference type="PROSITE" id="PS00141">
    <property type="entry name" value="ASP_PROTEASE"/>
    <property type="match status" value="1"/>
</dbReference>
<dbReference type="InterPro" id="IPR001969">
    <property type="entry name" value="Aspartic_peptidase_AS"/>
</dbReference>
<protein>
    <recommendedName>
        <fullName evidence="3">Peptidase A2 domain-containing protein</fullName>
    </recommendedName>
</protein>
<comment type="caution">
    <text evidence="1">The sequence shown here is derived from an EMBL/GenBank/DDBJ whole genome shotgun (WGS) entry which is preliminary data.</text>
</comment>
<evidence type="ECO:0008006" key="3">
    <source>
        <dbReference type="Google" id="ProtNLM"/>
    </source>
</evidence>
<evidence type="ECO:0000313" key="1">
    <source>
        <dbReference type="EMBL" id="GBM77675.1"/>
    </source>
</evidence>
<accession>A0A4Y2IJ29</accession>
<proteinExistence type="predicted"/>
<name>A0A4Y2IJ29_ARAVE</name>
<dbReference type="Proteomes" id="UP000499080">
    <property type="component" value="Unassembled WGS sequence"/>
</dbReference>
<sequence>MLVDTGANVTLVRTDLVQKLKENFIYTAPISLQTATDLEKNEIRTGGEEIPFFSASVEHSKLCSVSAKEKTFIIARSDCFIQGVSEVSEKFSYAVTDFPVPISQKCVLVAATLVDLKREVIPVRILNLDNKPKTIDKGAVIATRVRQWWIPLLVLKNFPNHYVSRQFCGILKGLMKNIEQQ</sequence>
<keyword evidence="2" id="KW-1185">Reference proteome</keyword>
<organism evidence="1 2">
    <name type="scientific">Araneus ventricosus</name>
    <name type="common">Orbweaver spider</name>
    <name type="synonym">Epeira ventricosa</name>
    <dbReference type="NCBI Taxonomy" id="182803"/>
    <lineage>
        <taxon>Eukaryota</taxon>
        <taxon>Metazoa</taxon>
        <taxon>Ecdysozoa</taxon>
        <taxon>Arthropoda</taxon>
        <taxon>Chelicerata</taxon>
        <taxon>Arachnida</taxon>
        <taxon>Araneae</taxon>
        <taxon>Araneomorphae</taxon>
        <taxon>Entelegynae</taxon>
        <taxon>Araneoidea</taxon>
        <taxon>Araneidae</taxon>
        <taxon>Araneus</taxon>
    </lineage>
</organism>
<gene>
    <name evidence="1" type="ORF">AVEN_226061_1</name>
</gene>
<reference evidence="1 2" key="1">
    <citation type="journal article" date="2019" name="Sci. Rep.">
        <title>Orb-weaving spider Araneus ventricosus genome elucidates the spidroin gene catalogue.</title>
        <authorList>
            <person name="Kono N."/>
            <person name="Nakamura H."/>
            <person name="Ohtoshi R."/>
            <person name="Moran D.A.P."/>
            <person name="Shinohara A."/>
            <person name="Yoshida Y."/>
            <person name="Fujiwara M."/>
            <person name="Mori M."/>
            <person name="Tomita M."/>
            <person name="Arakawa K."/>
        </authorList>
    </citation>
    <scope>NUCLEOTIDE SEQUENCE [LARGE SCALE GENOMIC DNA]</scope>
</reference>
<dbReference type="GO" id="GO:0004190">
    <property type="term" value="F:aspartic-type endopeptidase activity"/>
    <property type="evidence" value="ECO:0007669"/>
    <property type="project" value="InterPro"/>
</dbReference>
<evidence type="ECO:0000313" key="2">
    <source>
        <dbReference type="Proteomes" id="UP000499080"/>
    </source>
</evidence>
<dbReference type="GO" id="GO:0006508">
    <property type="term" value="P:proteolysis"/>
    <property type="evidence" value="ECO:0007669"/>
    <property type="project" value="InterPro"/>
</dbReference>
<dbReference type="OrthoDB" id="6435686at2759"/>